<dbReference type="Pfam" id="PF13513">
    <property type="entry name" value="HEAT_EZ"/>
    <property type="match status" value="2"/>
</dbReference>
<dbReference type="InterPro" id="IPR011989">
    <property type="entry name" value="ARM-like"/>
</dbReference>
<feature type="compositionally biased region" description="Basic and acidic residues" evidence="6">
    <location>
        <begin position="327"/>
        <end position="336"/>
    </location>
</feature>
<feature type="compositionally biased region" description="Basic and acidic residues" evidence="6">
    <location>
        <begin position="353"/>
        <end position="363"/>
    </location>
</feature>
<gene>
    <name evidence="8" type="primary">MPUL0A11360</name>
    <name evidence="8" type="ORF">METSCH_A11360</name>
</gene>
<dbReference type="GO" id="GO:0005737">
    <property type="term" value="C:cytoplasm"/>
    <property type="evidence" value="ECO:0007669"/>
    <property type="project" value="UniProtKB-SubCell"/>
</dbReference>
<dbReference type="Gene3D" id="1.25.10.10">
    <property type="entry name" value="Leucine-rich Repeat Variant"/>
    <property type="match status" value="2"/>
</dbReference>
<reference evidence="9" key="1">
    <citation type="submission" date="2019-03" db="EMBL/GenBank/DDBJ databases">
        <title>Snf2 controls pulcherriminic acid biosynthesis and connects pigmentation and antifungal activity of the yeast Metschnikowia pulcherrima.</title>
        <authorList>
            <person name="Gore-Lloyd D."/>
            <person name="Sumann I."/>
            <person name="Brachmann A.O."/>
            <person name="Schneeberger K."/>
            <person name="Ortiz-Merino R.A."/>
            <person name="Moreno-Beltran M."/>
            <person name="Schlaefli M."/>
            <person name="Kirner P."/>
            <person name="Santos Kron A."/>
            <person name="Wolfe K.H."/>
            <person name="Piel J."/>
            <person name="Ahrens C.H."/>
            <person name="Henk D."/>
            <person name="Freimoser F.M."/>
        </authorList>
    </citation>
    <scope>NUCLEOTIDE SEQUENCE [LARGE SCALE GENOMIC DNA]</scope>
    <source>
        <strain evidence="9">APC 1.2</strain>
    </source>
</reference>
<feature type="compositionally biased region" description="Acidic residues" evidence="6">
    <location>
        <begin position="367"/>
        <end position="384"/>
    </location>
</feature>
<name>A0A4P6XLP7_9ASCO</name>
<evidence type="ECO:0000256" key="6">
    <source>
        <dbReference type="SAM" id="MobiDB-lite"/>
    </source>
</evidence>
<feature type="domain" description="Importin N-terminal" evidence="7">
    <location>
        <begin position="30"/>
        <end position="112"/>
    </location>
</feature>
<evidence type="ECO:0000256" key="5">
    <source>
        <dbReference type="ARBA" id="ARBA00022927"/>
    </source>
</evidence>
<comment type="subcellular location">
    <subcellularLocation>
        <location evidence="1">Cytoplasm</location>
    </subcellularLocation>
</comment>
<dbReference type="SMART" id="SM00913">
    <property type="entry name" value="IBN_N"/>
    <property type="match status" value="1"/>
</dbReference>
<feature type="region of interest" description="Disordered" evidence="6">
    <location>
        <begin position="327"/>
        <end position="384"/>
    </location>
</feature>
<dbReference type="Proteomes" id="UP000292447">
    <property type="component" value="Chromosome I"/>
</dbReference>
<protein>
    <submittedName>
        <fullName evidence="8">Transportin-1</fullName>
    </submittedName>
</protein>
<proteinExistence type="predicted"/>
<dbReference type="GO" id="GO:0005634">
    <property type="term" value="C:nucleus"/>
    <property type="evidence" value="ECO:0007669"/>
    <property type="project" value="UniProtKB-ARBA"/>
</dbReference>
<accession>A0A4P6XLP7</accession>
<evidence type="ECO:0000256" key="2">
    <source>
        <dbReference type="ARBA" id="ARBA00022448"/>
    </source>
</evidence>
<dbReference type="STRING" id="2163413.A0A4P6XLP7"/>
<dbReference type="PANTHER" id="PTHR10527">
    <property type="entry name" value="IMPORTIN BETA"/>
    <property type="match status" value="1"/>
</dbReference>
<dbReference type="PROSITE" id="PS50166">
    <property type="entry name" value="IMPORTIN_B_NT"/>
    <property type="match status" value="1"/>
</dbReference>
<organism evidence="8 9">
    <name type="scientific">Metschnikowia aff. pulcherrima</name>
    <dbReference type="NCBI Taxonomy" id="2163413"/>
    <lineage>
        <taxon>Eukaryota</taxon>
        <taxon>Fungi</taxon>
        <taxon>Dikarya</taxon>
        <taxon>Ascomycota</taxon>
        <taxon>Saccharomycotina</taxon>
        <taxon>Pichiomycetes</taxon>
        <taxon>Metschnikowiaceae</taxon>
        <taxon>Metschnikowia</taxon>
    </lineage>
</organism>
<sequence length="930" mass="103259">MWQADPQELAEFRRIFKSTLSPRHAERTAALEFLSHARAQPEFENYLCLLLVHDTESAPDVRAAAGINLKNAVLKNKERSREYLKEHIMAGLALPESMVRNITGNVISSLFAAQGVAGWPSALAQLLLVAELPEAPAALKESAVAALAKICEDSAVSLDQEYNGERPLDHVTARLLLLVSSPQATLQIRAAVVHCLNQLVPLKSQLVLVFLGQYLQALFTMASDNSASVRKRVCTAFLTVLETRPDALTPHIDGVVAYCVHLMRDADEDVAMEACEFLLALLERPDPAFRPVFQAQLQSVLPVLLEKMVYSEDQIVLIELVDERDNAQNADREQDVRPNMAKGKGAHNVGKKSGPEQQRRDTNAPDSDAESDADSDSDSDDDDDELELWNLRRCAAATLDAVSLNHPQEVIDVALPELQSRIVSPEWPVREAAILAFGAISKSCIELARDKLPTLVPFLVDRMKDLETRVRQISCWTLSRYATWICEEADEGGRYASYFQHTFEAVVLLTLDSKKLVQQAACLALSLFVEAAEVPLIAYYVGPLIEHFAKCFAFYQRKNLLILYDCVSTFVERIGPEVFGLSPEHANVLLPPLLQNWQLLQDDDTDLWPLLECMSVVAATMGELFAPYAMPVYERALKILANAIQLNMDVHTDPLIEAPEKDFMVASLDLIDGLVQGFKEHSVDMMKQHGANIMEPVLACLEDHEEDVRQLAYALLGDLAIFACNATVEPYMDQVVLCIGNEINNYSYGTFPVTNNAIWAFGEIAIKANPDSFKPYIANVVNLLIPLLNSTNTQQTVLENSAICLGRLGVPGGAAVIAPRLTEFIYSWCSQMMYVMENEEKESAFVGMIEILKTNPDNGLGGLANQQGRKNLAVFISCIGNYFEPLEKLKDLFFHTLMSYKEVLGSAWEPQILSLVDADTRGFLHTTYNI</sequence>
<keyword evidence="4" id="KW-0677">Repeat</keyword>
<dbReference type="InterPro" id="IPR001494">
    <property type="entry name" value="Importin-beta_N"/>
</dbReference>
<dbReference type="InterPro" id="IPR016024">
    <property type="entry name" value="ARM-type_fold"/>
</dbReference>
<evidence type="ECO:0000313" key="9">
    <source>
        <dbReference type="Proteomes" id="UP000292447"/>
    </source>
</evidence>
<keyword evidence="5" id="KW-0653">Protein transport</keyword>
<evidence type="ECO:0000256" key="1">
    <source>
        <dbReference type="ARBA" id="ARBA00004496"/>
    </source>
</evidence>
<keyword evidence="3" id="KW-0963">Cytoplasm</keyword>
<dbReference type="GO" id="GO:0031267">
    <property type="term" value="F:small GTPase binding"/>
    <property type="evidence" value="ECO:0007669"/>
    <property type="project" value="InterPro"/>
</dbReference>
<evidence type="ECO:0000256" key="3">
    <source>
        <dbReference type="ARBA" id="ARBA00022490"/>
    </source>
</evidence>
<dbReference type="EMBL" id="CP034456">
    <property type="protein sequence ID" value="QBM86494.1"/>
    <property type="molecule type" value="Genomic_DNA"/>
</dbReference>
<dbReference type="GO" id="GO:0006606">
    <property type="term" value="P:protein import into nucleus"/>
    <property type="evidence" value="ECO:0007669"/>
    <property type="project" value="InterPro"/>
</dbReference>
<dbReference type="AlphaFoldDB" id="A0A4P6XLP7"/>
<keyword evidence="2" id="KW-0813">Transport</keyword>
<evidence type="ECO:0000256" key="4">
    <source>
        <dbReference type="ARBA" id="ARBA00022737"/>
    </source>
</evidence>
<keyword evidence="9" id="KW-1185">Reference proteome</keyword>
<dbReference type="InterPro" id="IPR040122">
    <property type="entry name" value="Importin_beta"/>
</dbReference>
<evidence type="ECO:0000259" key="7">
    <source>
        <dbReference type="PROSITE" id="PS50166"/>
    </source>
</evidence>
<evidence type="ECO:0000313" key="8">
    <source>
        <dbReference type="EMBL" id="QBM86494.1"/>
    </source>
</evidence>
<dbReference type="SUPFAM" id="SSF48371">
    <property type="entry name" value="ARM repeat"/>
    <property type="match status" value="1"/>
</dbReference>